<evidence type="ECO:0000313" key="2">
    <source>
        <dbReference type="EMBL" id="OMJ30113.1"/>
    </source>
</evidence>
<accession>A0A1R1YT93</accession>
<evidence type="ECO:0000256" key="1">
    <source>
        <dbReference type="SAM" id="MobiDB-lite"/>
    </source>
</evidence>
<organism evidence="2 3">
    <name type="scientific">Smittium culicis</name>
    <dbReference type="NCBI Taxonomy" id="133412"/>
    <lineage>
        <taxon>Eukaryota</taxon>
        <taxon>Fungi</taxon>
        <taxon>Fungi incertae sedis</taxon>
        <taxon>Zoopagomycota</taxon>
        <taxon>Kickxellomycotina</taxon>
        <taxon>Harpellomycetes</taxon>
        <taxon>Harpellales</taxon>
        <taxon>Legeriomycetaceae</taxon>
        <taxon>Smittium</taxon>
    </lineage>
</organism>
<comment type="caution">
    <text evidence="2">The sequence shown here is derived from an EMBL/GenBank/DDBJ whole genome shotgun (WGS) entry which is preliminary data.</text>
</comment>
<name>A0A1R1YT93_9FUNG</name>
<protein>
    <submittedName>
        <fullName evidence="2">Uncharacterized protein</fullName>
    </submittedName>
</protein>
<evidence type="ECO:0000313" key="3">
    <source>
        <dbReference type="Proteomes" id="UP000187429"/>
    </source>
</evidence>
<dbReference type="Proteomes" id="UP000187429">
    <property type="component" value="Unassembled WGS sequence"/>
</dbReference>
<keyword evidence="3" id="KW-1185">Reference proteome</keyword>
<proteinExistence type="predicted"/>
<reference evidence="3" key="1">
    <citation type="submission" date="2017-01" db="EMBL/GenBank/DDBJ databases">
        <authorList>
            <person name="Wang Y."/>
            <person name="White M."/>
            <person name="Kvist S."/>
            <person name="Moncalvo J.-M."/>
        </authorList>
    </citation>
    <scope>NUCLEOTIDE SEQUENCE [LARGE SCALE GENOMIC DNA]</scope>
    <source>
        <strain evidence="3">ID-206-W2</strain>
    </source>
</reference>
<feature type="region of interest" description="Disordered" evidence="1">
    <location>
        <begin position="53"/>
        <end position="80"/>
    </location>
</feature>
<dbReference type="EMBL" id="LSSM01000080">
    <property type="protein sequence ID" value="OMJ30113.1"/>
    <property type="molecule type" value="Genomic_DNA"/>
</dbReference>
<gene>
    <name evidence="2" type="ORF">AYI69_g356</name>
</gene>
<dbReference type="AlphaFoldDB" id="A0A1R1YT93"/>
<sequence length="285" mass="33167">MKYIKHGVNEFYLAPVDIDKILIDKDEYYLVPINLDIIEINFDKPIRNFTPNLLGNSDKPKEGEIVGGDEEGDKVDEEESTEVQIEKEELVSGDIKESKFKESVHRAKCAFIQRSGEINSAIKKYREYFPKSIITKEKIRYGSYINGIINDNKYHFYEGGSFKDKQQLMNLSHVGSPIKEGINEFSKIEELIVELYSKMVSEYKTIRTYVDNITDINSIWYMDSQQVSRIITDSVIKIGNYVDTFYKRNKDIYERHYFVEDTESVIAELSKSIPNDYKCNTSDDN</sequence>
<feature type="compositionally biased region" description="Acidic residues" evidence="1">
    <location>
        <begin position="67"/>
        <end position="80"/>
    </location>
</feature>